<proteinExistence type="predicted"/>
<evidence type="ECO:0000313" key="2">
    <source>
        <dbReference type="EMBL" id="NYF42368.1"/>
    </source>
</evidence>
<dbReference type="AlphaFoldDB" id="A0A852V444"/>
<reference evidence="2 3" key="1">
    <citation type="submission" date="2020-07" db="EMBL/GenBank/DDBJ databases">
        <title>Sequencing the genomes of 1000 actinobacteria strains.</title>
        <authorList>
            <person name="Klenk H.-P."/>
        </authorList>
    </citation>
    <scope>NUCLEOTIDE SEQUENCE [LARGE SCALE GENOMIC DNA]</scope>
    <source>
        <strain evidence="2 3">DSM 45763</strain>
    </source>
</reference>
<feature type="compositionally biased region" description="Polar residues" evidence="1">
    <location>
        <begin position="129"/>
        <end position="143"/>
    </location>
</feature>
<name>A0A852V444_9ACTN</name>
<feature type="compositionally biased region" description="Polar residues" evidence="1">
    <location>
        <begin position="1"/>
        <end position="11"/>
    </location>
</feature>
<accession>A0A852V444</accession>
<evidence type="ECO:0000256" key="1">
    <source>
        <dbReference type="SAM" id="MobiDB-lite"/>
    </source>
</evidence>
<organism evidence="2 3">
    <name type="scientific">Streptosporangium sandarakinum</name>
    <dbReference type="NCBI Taxonomy" id="1260955"/>
    <lineage>
        <taxon>Bacteria</taxon>
        <taxon>Bacillati</taxon>
        <taxon>Actinomycetota</taxon>
        <taxon>Actinomycetes</taxon>
        <taxon>Streptosporangiales</taxon>
        <taxon>Streptosporangiaceae</taxon>
        <taxon>Streptosporangium</taxon>
    </lineage>
</organism>
<protein>
    <submittedName>
        <fullName evidence="2">Uncharacterized protein</fullName>
    </submittedName>
</protein>
<evidence type="ECO:0000313" key="3">
    <source>
        <dbReference type="Proteomes" id="UP000576393"/>
    </source>
</evidence>
<sequence>MSSHWSRNRTGAVTRAAVSASPCTPSRPSTAARTRSSAARKGTPRGGSEDPLRRGRRGGERGTATAARPEPGATDGFSGGEDRGRSGREQLRRAGRTVPKAMARRWVGVPAGFKTPETTAPEARPKAGRNQSPATTPAGTPTHRSAHKHQPDNHRSAQTRETPPKREIPA</sequence>
<feature type="compositionally biased region" description="Basic and acidic residues" evidence="1">
    <location>
        <begin position="80"/>
        <end position="92"/>
    </location>
</feature>
<comment type="caution">
    <text evidence="2">The sequence shown here is derived from an EMBL/GenBank/DDBJ whole genome shotgun (WGS) entry which is preliminary data.</text>
</comment>
<feature type="compositionally biased region" description="Basic and acidic residues" evidence="1">
    <location>
        <begin position="47"/>
        <end position="60"/>
    </location>
</feature>
<dbReference type="EMBL" id="JACCCO010000002">
    <property type="protein sequence ID" value="NYF42368.1"/>
    <property type="molecule type" value="Genomic_DNA"/>
</dbReference>
<dbReference type="Proteomes" id="UP000576393">
    <property type="component" value="Unassembled WGS sequence"/>
</dbReference>
<gene>
    <name evidence="2" type="ORF">HDA43_004569</name>
</gene>
<keyword evidence="3" id="KW-1185">Reference proteome</keyword>
<feature type="region of interest" description="Disordered" evidence="1">
    <location>
        <begin position="1"/>
        <end position="170"/>
    </location>
</feature>
<feature type="compositionally biased region" description="Low complexity" evidence="1">
    <location>
        <begin position="24"/>
        <end position="40"/>
    </location>
</feature>